<sequence>MSLVLLGACTFVNPNKDESISDGEETTQIQFDQQQEPSTEEKIRYNMYPNAYEYYKQRQTEESLGNTDNSERIRDKKFQKQNEQNRQIYYELRNLREIREAGVAVTEGQIYVSIAIASRVEEEEAIEKVKEVVENITGRTDISINVDEEFHNRIEDRKKD</sequence>
<protein>
    <submittedName>
        <fullName evidence="2">YhcN/YlaJ family sporulation lipoprotein</fullName>
    </submittedName>
</protein>
<proteinExistence type="predicted"/>
<feature type="compositionally biased region" description="Polar residues" evidence="1">
    <location>
        <begin position="26"/>
        <end position="37"/>
    </location>
</feature>
<gene>
    <name evidence="2" type="ORF">ACFSW4_01670</name>
</gene>
<reference evidence="3" key="1">
    <citation type="journal article" date="2019" name="Int. J. Syst. Evol. Microbiol.">
        <title>The Global Catalogue of Microorganisms (GCM) 10K type strain sequencing project: providing services to taxonomists for standard genome sequencing and annotation.</title>
        <authorList>
            <consortium name="The Broad Institute Genomics Platform"/>
            <consortium name="The Broad Institute Genome Sequencing Center for Infectious Disease"/>
            <person name="Wu L."/>
            <person name="Ma J."/>
        </authorList>
    </citation>
    <scope>NUCLEOTIDE SEQUENCE [LARGE SCALE GENOMIC DNA]</scope>
    <source>
        <strain evidence="3">TISTR 1571</strain>
    </source>
</reference>
<feature type="region of interest" description="Disordered" evidence="1">
    <location>
        <begin position="57"/>
        <end position="80"/>
    </location>
</feature>
<feature type="compositionally biased region" description="Basic and acidic residues" evidence="1">
    <location>
        <begin position="69"/>
        <end position="80"/>
    </location>
</feature>
<evidence type="ECO:0000313" key="2">
    <source>
        <dbReference type="EMBL" id="MFD2637578.1"/>
    </source>
</evidence>
<keyword evidence="2" id="KW-0449">Lipoprotein</keyword>
<dbReference type="InterPro" id="IPR019076">
    <property type="entry name" value="Spore_lipoprot_YhcN/YlaJ-like"/>
</dbReference>
<feature type="region of interest" description="Disordered" evidence="1">
    <location>
        <begin position="16"/>
        <end position="41"/>
    </location>
</feature>
<name>A0ABW5Q7A0_9BACI</name>
<organism evidence="2 3">
    <name type="scientific">Piscibacillus salipiscarius</name>
    <dbReference type="NCBI Taxonomy" id="299480"/>
    <lineage>
        <taxon>Bacteria</taxon>
        <taxon>Bacillati</taxon>
        <taxon>Bacillota</taxon>
        <taxon>Bacilli</taxon>
        <taxon>Bacillales</taxon>
        <taxon>Bacillaceae</taxon>
        <taxon>Piscibacillus</taxon>
    </lineage>
</organism>
<comment type="caution">
    <text evidence="2">The sequence shown here is derived from an EMBL/GenBank/DDBJ whole genome shotgun (WGS) entry which is preliminary data.</text>
</comment>
<evidence type="ECO:0000313" key="3">
    <source>
        <dbReference type="Proteomes" id="UP001597452"/>
    </source>
</evidence>
<dbReference type="Pfam" id="PF09580">
    <property type="entry name" value="Spore_YhcN_YlaJ"/>
    <property type="match status" value="1"/>
</dbReference>
<keyword evidence="3" id="KW-1185">Reference proteome</keyword>
<accession>A0ABW5Q7A0</accession>
<dbReference type="Proteomes" id="UP001597452">
    <property type="component" value="Unassembled WGS sequence"/>
</dbReference>
<dbReference type="EMBL" id="JBHUMZ010000008">
    <property type="protein sequence ID" value="MFD2637578.1"/>
    <property type="molecule type" value="Genomic_DNA"/>
</dbReference>
<evidence type="ECO:0000256" key="1">
    <source>
        <dbReference type="SAM" id="MobiDB-lite"/>
    </source>
</evidence>